<dbReference type="AlphaFoldDB" id="A0AA39CDY0"/>
<comment type="caution">
    <text evidence="1">The sequence shown here is derived from an EMBL/GenBank/DDBJ whole genome shotgun (WGS) entry which is preliminary data.</text>
</comment>
<evidence type="ECO:0000313" key="2">
    <source>
        <dbReference type="Proteomes" id="UP001172673"/>
    </source>
</evidence>
<reference evidence="1" key="1">
    <citation type="submission" date="2022-10" db="EMBL/GenBank/DDBJ databases">
        <title>Culturing micro-colonial fungi from biological soil crusts in the Mojave desert and describing Neophaeococcomyces mojavensis, and introducing the new genera and species Taxawa tesnikishii.</title>
        <authorList>
            <person name="Kurbessoian T."/>
            <person name="Stajich J.E."/>
        </authorList>
    </citation>
    <scope>NUCLEOTIDE SEQUENCE</scope>
    <source>
        <strain evidence="1">TK_41</strain>
    </source>
</reference>
<keyword evidence="2" id="KW-1185">Reference proteome</keyword>
<protein>
    <recommendedName>
        <fullName evidence="3">Esterase</fullName>
    </recommendedName>
</protein>
<dbReference type="PANTHER" id="PTHR31591:SF1">
    <property type="entry name" value="UPF0613 PROTEIN PB24D3.06C"/>
    <property type="match status" value="1"/>
</dbReference>
<dbReference type="Pfam" id="PF08538">
    <property type="entry name" value="DUF1749"/>
    <property type="match status" value="1"/>
</dbReference>
<dbReference type="PANTHER" id="PTHR31591">
    <property type="entry name" value="UPF0613 PROTEIN PB24D3.06C"/>
    <property type="match status" value="1"/>
</dbReference>
<dbReference type="InterPro" id="IPR029058">
    <property type="entry name" value="AB_hydrolase_fold"/>
</dbReference>
<accession>A0AA39CDY0</accession>
<dbReference type="InterPro" id="IPR013744">
    <property type="entry name" value="SidJ"/>
</dbReference>
<evidence type="ECO:0008006" key="3">
    <source>
        <dbReference type="Google" id="ProtNLM"/>
    </source>
</evidence>
<evidence type="ECO:0000313" key="1">
    <source>
        <dbReference type="EMBL" id="KAJ9604820.1"/>
    </source>
</evidence>
<dbReference type="Proteomes" id="UP001172673">
    <property type="component" value="Unassembled WGS sequence"/>
</dbReference>
<dbReference type="Gene3D" id="3.40.50.1820">
    <property type="entry name" value="alpha/beta hydrolase"/>
    <property type="match status" value="1"/>
</dbReference>
<name>A0AA39CDY0_9EURO</name>
<dbReference type="SUPFAM" id="SSF53474">
    <property type="entry name" value="alpha/beta-Hydrolases"/>
    <property type="match status" value="1"/>
</dbReference>
<gene>
    <name evidence="1" type="ORF">H2200_010935</name>
</gene>
<sequence>MTSIQATLSSSSSEESIADLLQEESMETILHAYHPKRSLLLLEYNNTTATASPVSRVTPPQNVLLFIGGLFDNFRWPRYLDDLAALFPRDVPNQNWRLMQVQLSSNGRSWGLFDLDRDVEEISVAISYIRTTITKSSTSPIVLMGHSTGCQDLMHYLVSPVSPSSPRPNISGIILQAPVSDREAILHDVETDSAVKTAYETALSIASTTPKDKHKTTILPMHLTTPILGPAPVNISRFLSLASPDSPGTPSMDDYYSSDLLDERLASTFGAIGSLSHFLPSPTQTKTILILHGTDDKSVPPSVDKAALISRWKDALIKGKAALDPNTAIIPHANHDISGDSVEAREARLVKMRSAVLHYLDSVVGGVGPGSHGVWERDLDEIKEESYKRRLERRTSSLDESKL</sequence>
<dbReference type="EMBL" id="JAPDRK010000018">
    <property type="protein sequence ID" value="KAJ9604820.1"/>
    <property type="molecule type" value="Genomic_DNA"/>
</dbReference>
<organism evidence="1 2">
    <name type="scientific">Cladophialophora chaetospira</name>
    <dbReference type="NCBI Taxonomy" id="386627"/>
    <lineage>
        <taxon>Eukaryota</taxon>
        <taxon>Fungi</taxon>
        <taxon>Dikarya</taxon>
        <taxon>Ascomycota</taxon>
        <taxon>Pezizomycotina</taxon>
        <taxon>Eurotiomycetes</taxon>
        <taxon>Chaetothyriomycetidae</taxon>
        <taxon>Chaetothyriales</taxon>
        <taxon>Herpotrichiellaceae</taxon>
        <taxon>Cladophialophora</taxon>
    </lineage>
</organism>
<proteinExistence type="predicted"/>